<gene>
    <name evidence="5" type="primary">iba57</name>
    <name evidence="5" type="ORF">T12_13608</name>
</gene>
<dbReference type="EMBL" id="JYDQ01000252">
    <property type="protein sequence ID" value="KRY09901.1"/>
    <property type="molecule type" value="Genomic_DNA"/>
</dbReference>
<comment type="caution">
    <text evidence="5">The sequence shown here is derived from an EMBL/GenBank/DDBJ whole genome shotgun (WGS) entry which is preliminary data.</text>
</comment>
<reference evidence="5 6" key="1">
    <citation type="submission" date="2015-01" db="EMBL/GenBank/DDBJ databases">
        <title>Evolution of Trichinella species and genotypes.</title>
        <authorList>
            <person name="Korhonen P.K."/>
            <person name="Edoardo P."/>
            <person name="Giuseppe L.R."/>
            <person name="Gasser R.B."/>
        </authorList>
    </citation>
    <scope>NUCLEOTIDE SEQUENCE [LARGE SCALE GENOMIC DNA]</scope>
    <source>
        <strain evidence="5">ISS2496</strain>
    </source>
</reference>
<keyword evidence="6" id="KW-1185">Reference proteome</keyword>
<name>A0A0V0ZC21_9BILA</name>
<dbReference type="Proteomes" id="UP000054783">
    <property type="component" value="Unassembled WGS sequence"/>
</dbReference>
<dbReference type="GO" id="GO:0016740">
    <property type="term" value="F:transferase activity"/>
    <property type="evidence" value="ECO:0007669"/>
    <property type="project" value="UniProtKB-KW"/>
</dbReference>
<dbReference type="InterPro" id="IPR017703">
    <property type="entry name" value="YgfZ/GCV_T_CS"/>
</dbReference>
<dbReference type="AlphaFoldDB" id="A0A0V0ZC21"/>
<protein>
    <submittedName>
        <fullName evidence="5">Putative transferase CAF17-like protein, mitochondrial</fullName>
    </submittedName>
</protein>
<dbReference type="Pfam" id="PF25455">
    <property type="entry name" value="Beta-barrel_CAF17_C"/>
    <property type="match status" value="1"/>
</dbReference>
<dbReference type="NCBIfam" id="TIGR03317">
    <property type="entry name" value="ygfZ_signature"/>
    <property type="match status" value="1"/>
</dbReference>
<evidence type="ECO:0000256" key="1">
    <source>
        <dbReference type="ARBA" id="ARBA00004173"/>
    </source>
</evidence>
<dbReference type="PANTHER" id="PTHR22602:SF0">
    <property type="entry name" value="TRANSFERASE CAF17, MITOCHONDRIAL-RELATED"/>
    <property type="match status" value="1"/>
</dbReference>
<accession>A0A0V0ZC21</accession>
<feature type="domain" description="CAF17 C-terminal" evidence="4">
    <location>
        <begin position="257"/>
        <end position="338"/>
    </location>
</feature>
<comment type="subcellular location">
    <subcellularLocation>
        <location evidence="1">Mitochondrion</location>
    </subcellularLocation>
</comment>
<evidence type="ECO:0000256" key="2">
    <source>
        <dbReference type="ARBA" id="ARBA00022946"/>
    </source>
</evidence>
<organism evidence="5 6">
    <name type="scientific">Trichinella patagoniensis</name>
    <dbReference type="NCBI Taxonomy" id="990121"/>
    <lineage>
        <taxon>Eukaryota</taxon>
        <taxon>Metazoa</taxon>
        <taxon>Ecdysozoa</taxon>
        <taxon>Nematoda</taxon>
        <taxon>Enoplea</taxon>
        <taxon>Dorylaimia</taxon>
        <taxon>Trichinellida</taxon>
        <taxon>Trichinellidae</taxon>
        <taxon>Trichinella</taxon>
    </lineage>
</organism>
<dbReference type="PANTHER" id="PTHR22602">
    <property type="entry name" value="TRANSFERASE CAF17, MITOCHONDRIAL-RELATED"/>
    <property type="match status" value="1"/>
</dbReference>
<dbReference type="OrthoDB" id="191995at2759"/>
<feature type="non-terminal residue" evidence="5">
    <location>
        <position position="458"/>
    </location>
</feature>
<dbReference type="STRING" id="990121.A0A0V0ZC21"/>
<dbReference type="InterPro" id="IPR045179">
    <property type="entry name" value="YgfZ/GcvT"/>
</dbReference>
<dbReference type="GO" id="GO:0005759">
    <property type="term" value="C:mitochondrial matrix"/>
    <property type="evidence" value="ECO:0007669"/>
    <property type="project" value="TreeGrafter"/>
</dbReference>
<evidence type="ECO:0000256" key="3">
    <source>
        <dbReference type="ARBA" id="ARBA00023128"/>
    </source>
</evidence>
<evidence type="ECO:0000313" key="6">
    <source>
        <dbReference type="Proteomes" id="UP000054783"/>
    </source>
</evidence>
<evidence type="ECO:0000259" key="4">
    <source>
        <dbReference type="Pfam" id="PF25455"/>
    </source>
</evidence>
<feature type="non-terminal residue" evidence="5">
    <location>
        <position position="1"/>
    </location>
</feature>
<dbReference type="GO" id="GO:0016226">
    <property type="term" value="P:iron-sulfur cluster assembly"/>
    <property type="evidence" value="ECO:0007669"/>
    <property type="project" value="TreeGrafter"/>
</dbReference>
<dbReference type="InterPro" id="IPR057460">
    <property type="entry name" value="CAF17_C"/>
</dbReference>
<evidence type="ECO:0000313" key="5">
    <source>
        <dbReference type="EMBL" id="KRY09901.1"/>
    </source>
</evidence>
<dbReference type="Gene3D" id="2.40.30.160">
    <property type="match status" value="1"/>
</dbReference>
<dbReference type="SUPFAM" id="SSF103025">
    <property type="entry name" value="Folate-binding domain"/>
    <property type="match status" value="1"/>
</dbReference>
<keyword evidence="3" id="KW-0496">Mitochondrion</keyword>
<keyword evidence="2" id="KW-0809">Transit peptide</keyword>
<proteinExistence type="predicted"/>
<keyword evidence="5" id="KW-0808">Transferase</keyword>
<dbReference type="Gene3D" id="3.30.70.1400">
    <property type="entry name" value="Aminomethyltransferase beta-barrel domains"/>
    <property type="match status" value="1"/>
</dbReference>
<sequence length="458" mass="52326">LISFASSWLKRTQAWIIGSRASFSNSPVWCLLNNRKILKVTGPDRMALLQLVLSNDVLLLNEQRSLYSLMLNKQGRIMYDVLLFEDEDGKSTLVECDADVYADVIAFILKYRMRKTVDVVADNSRSVYVYYLPNQAHIREPSISLPDGTLIAKDPRSEYLGFRIITESSLISTISAGCVTLKDYIDYRQECLLLIIFYFVNCCRYSLALGEGSKDFIPGTCFPHETNARQFKGMNFSKGCYIGQELTARIEYTGVVRKRFMPLLFHDVDQLQKLCTVQYNSQVICERNRSVGKLKNSAIHYAIALLNVEKAVQSKQLFLVAENGNRLPCSLHLPIWWSDKCRTSYFPSDDIFTIEQQLIANNAVFLIKAMQIFISPFIETATGDSVLTLCGPWFLLCTFVVHAVLIAELSSIEEKILRIYYTDQYQQLCLQIGELTIGRRMTTIYSHIHGVQFLLLFL</sequence>